<dbReference type="AlphaFoldDB" id="A0A8J8NXR1"/>
<proteinExistence type="predicted"/>
<keyword evidence="2" id="KW-1185">Reference proteome</keyword>
<evidence type="ECO:0000313" key="1">
    <source>
        <dbReference type="EMBL" id="TNV83502.1"/>
    </source>
</evidence>
<protein>
    <submittedName>
        <fullName evidence="1">Uncharacterized protein</fullName>
    </submittedName>
</protein>
<reference evidence="1" key="1">
    <citation type="submission" date="2019-06" db="EMBL/GenBank/DDBJ databases">
        <authorList>
            <person name="Zheng W."/>
        </authorList>
    </citation>
    <scope>NUCLEOTIDE SEQUENCE</scope>
    <source>
        <strain evidence="1">QDHG01</strain>
    </source>
</reference>
<gene>
    <name evidence="1" type="ORF">FGO68_gene3219</name>
</gene>
<sequence>MSVYFQKAWRSSIWSKISSISPMLGSISIMKVLKFEVKVSDQSQIRISLGSKSPQSAEVPKLTQYEVSRNLYGFVIHYLV</sequence>
<dbReference type="Proteomes" id="UP000785679">
    <property type="component" value="Unassembled WGS sequence"/>
</dbReference>
<accession>A0A8J8NXR1</accession>
<dbReference type="EMBL" id="RRYP01003769">
    <property type="protein sequence ID" value="TNV83502.1"/>
    <property type="molecule type" value="Genomic_DNA"/>
</dbReference>
<name>A0A8J8NXR1_HALGN</name>
<evidence type="ECO:0000313" key="2">
    <source>
        <dbReference type="Proteomes" id="UP000785679"/>
    </source>
</evidence>
<comment type="caution">
    <text evidence="1">The sequence shown here is derived from an EMBL/GenBank/DDBJ whole genome shotgun (WGS) entry which is preliminary data.</text>
</comment>
<organism evidence="1 2">
    <name type="scientific">Halteria grandinella</name>
    <dbReference type="NCBI Taxonomy" id="5974"/>
    <lineage>
        <taxon>Eukaryota</taxon>
        <taxon>Sar</taxon>
        <taxon>Alveolata</taxon>
        <taxon>Ciliophora</taxon>
        <taxon>Intramacronucleata</taxon>
        <taxon>Spirotrichea</taxon>
        <taxon>Stichotrichia</taxon>
        <taxon>Sporadotrichida</taxon>
        <taxon>Halteriidae</taxon>
        <taxon>Halteria</taxon>
    </lineage>
</organism>